<sequence>MPAPPIPTPTTPPPRYPDSLASAIPILRSLASNSPAITTPAPSTTAPSVPPTPGSFRSARRREGWTVRRISEARGVRHGRDDESVSVDGGGGGHGQDHESSIDAGYATFPRGRGRRRNHAWSASLFASRDGRSPTSVHGESDGSLTDHDPPPSSPSPPFFPRVMRNVSRQASMIFGRGYEQGRISRAPSERRFGTEQEQDGKEQGVRMWYSSYDTIDWLHDQIKDSRRVKRLRDGAKRSLRGKIINAADRATGWIIVSLIGILTAGMAFLVIKTETLLFGLKSGYCASHVLRTRRQCSTRDWVSWEESNMPGRAFGMYILVALCLAWVSAMLTVYLTASTRFQDADPSGPDPPGRRAPSLSPSRPVNSETTPLVSKPSKPSTASPPARILYFAAGSGIPEIKTILSGFVIKGYLGDVTLFVKSFGLALSVASGMSLGKEGPMVHIACCVGNIVARQFSKYEANEAKRREVLSAACAAGVSVAFGAPIGGTLFSWEESSTYFPAKVMWRSFFCAAIAALTLRVLDPYGHGRLVLLEVNYSKDHHSNFIYLIAVCLGIIGGIYGAFWARLNISWSKRFRAGTRVKQHPVLEVLLISIVTSLASYHNPFSRIGGVEYVAELFAECKKSDAGICSDVPQEILANIGKILHSVIVRAGLAVITFGIRVPAGIFIPSLAAGAAFGRITGLCLEYVSIASPNDILPHGKAIVPGVYALVGAAATLAGVTRTTVSLVVIVAELTATLDYVVPVALTVLVAKTVADALEPDGIYDLVISMNQFPFLDAKQEHHFDRTEAADIAEKSLPYLRVDAHHTCSSLRAQVDYLKSSGLGDGCFPCLASKGNGHDQHLVVIGVLAVNELQHVLAQLSDEPHAAFNLLPSRSQRQAFPVEGISDNVEEDPYDIVPLLDLSPLLVLENSPLELVQQLFTKLGARVVIVINAAGHYRGTILKKTWIKYLKQSE</sequence>
<dbReference type="SUPFAM" id="SSF81340">
    <property type="entry name" value="Clc chloride channel"/>
    <property type="match status" value="1"/>
</dbReference>
<evidence type="ECO:0000313" key="11">
    <source>
        <dbReference type="Proteomes" id="UP000620104"/>
    </source>
</evidence>
<feature type="compositionally biased region" description="Low complexity" evidence="8">
    <location>
        <begin position="31"/>
        <end position="47"/>
    </location>
</feature>
<evidence type="ECO:0000256" key="8">
    <source>
        <dbReference type="SAM" id="MobiDB-lite"/>
    </source>
</evidence>
<keyword evidence="5" id="KW-0406">Ion transport</keyword>
<evidence type="ECO:0000256" key="1">
    <source>
        <dbReference type="ARBA" id="ARBA00004141"/>
    </source>
</evidence>
<keyword evidence="4 9" id="KW-1133">Transmembrane helix</keyword>
<dbReference type="PANTHER" id="PTHR45711:SF6">
    <property type="entry name" value="CHLORIDE CHANNEL PROTEIN"/>
    <property type="match status" value="1"/>
</dbReference>
<feature type="compositionally biased region" description="Pro residues" evidence="8">
    <location>
        <begin position="1"/>
        <end position="16"/>
    </location>
</feature>
<evidence type="ECO:0000256" key="5">
    <source>
        <dbReference type="ARBA" id="ARBA00023065"/>
    </source>
</evidence>
<gene>
    <name evidence="10" type="ORF">NliqN6_2539</name>
</gene>
<evidence type="ECO:0000256" key="7">
    <source>
        <dbReference type="ARBA" id="ARBA00023214"/>
    </source>
</evidence>
<dbReference type="Proteomes" id="UP000620104">
    <property type="component" value="Unassembled WGS sequence"/>
</dbReference>
<dbReference type="GO" id="GO:0005886">
    <property type="term" value="C:plasma membrane"/>
    <property type="evidence" value="ECO:0007669"/>
    <property type="project" value="TreeGrafter"/>
</dbReference>
<feature type="compositionally biased region" description="Basic and acidic residues" evidence="8">
    <location>
        <begin position="139"/>
        <end position="150"/>
    </location>
</feature>
<organism evidence="10 11">
    <name type="scientific">Naganishia liquefaciens</name>
    <dbReference type="NCBI Taxonomy" id="104408"/>
    <lineage>
        <taxon>Eukaryota</taxon>
        <taxon>Fungi</taxon>
        <taxon>Dikarya</taxon>
        <taxon>Basidiomycota</taxon>
        <taxon>Agaricomycotina</taxon>
        <taxon>Tremellomycetes</taxon>
        <taxon>Filobasidiales</taxon>
        <taxon>Filobasidiaceae</taxon>
        <taxon>Naganishia</taxon>
    </lineage>
</organism>
<feature type="region of interest" description="Disordered" evidence="8">
    <location>
        <begin position="178"/>
        <end position="204"/>
    </location>
</feature>
<evidence type="ECO:0000256" key="9">
    <source>
        <dbReference type="SAM" id="Phobius"/>
    </source>
</evidence>
<comment type="subcellular location">
    <subcellularLocation>
        <location evidence="1">Membrane</location>
        <topology evidence="1">Multi-pass membrane protein</topology>
    </subcellularLocation>
</comment>
<feature type="transmembrane region" description="Helical" evidence="9">
    <location>
        <begin position="251"/>
        <end position="272"/>
    </location>
</feature>
<accession>A0A8H3TS16</accession>
<feature type="region of interest" description="Disordered" evidence="8">
    <location>
        <begin position="1"/>
        <end position="20"/>
    </location>
</feature>
<dbReference type="GO" id="GO:0005769">
    <property type="term" value="C:early endosome"/>
    <property type="evidence" value="ECO:0007669"/>
    <property type="project" value="TreeGrafter"/>
</dbReference>
<comment type="caution">
    <text evidence="10">The sequence shown here is derived from an EMBL/GenBank/DDBJ whole genome shotgun (WGS) entry which is preliminary data.</text>
</comment>
<feature type="compositionally biased region" description="Low complexity" evidence="8">
    <location>
        <begin position="375"/>
        <end position="384"/>
    </location>
</feature>
<dbReference type="PANTHER" id="PTHR45711">
    <property type="entry name" value="CHLORIDE CHANNEL PROTEIN"/>
    <property type="match status" value="1"/>
</dbReference>
<feature type="compositionally biased region" description="Basic and acidic residues" evidence="8">
    <location>
        <begin position="61"/>
        <end position="83"/>
    </location>
</feature>
<evidence type="ECO:0000256" key="3">
    <source>
        <dbReference type="ARBA" id="ARBA00022692"/>
    </source>
</evidence>
<evidence type="ECO:0000256" key="6">
    <source>
        <dbReference type="ARBA" id="ARBA00023136"/>
    </source>
</evidence>
<keyword evidence="7" id="KW-0868">Chloride</keyword>
<evidence type="ECO:0000256" key="4">
    <source>
        <dbReference type="ARBA" id="ARBA00022989"/>
    </source>
</evidence>
<protein>
    <recommendedName>
        <fullName evidence="12">Chloride channel protein</fullName>
    </recommendedName>
</protein>
<dbReference type="Gene3D" id="1.10.3080.10">
    <property type="entry name" value="Clc chloride channel"/>
    <property type="match status" value="1"/>
</dbReference>
<dbReference type="OrthoDB" id="431497at2759"/>
<dbReference type="InterPro" id="IPR001807">
    <property type="entry name" value="ClC"/>
</dbReference>
<dbReference type="SUPFAM" id="SSF54631">
    <property type="entry name" value="CBS-domain pair"/>
    <property type="match status" value="1"/>
</dbReference>
<dbReference type="InterPro" id="IPR046342">
    <property type="entry name" value="CBS_dom_sf"/>
</dbReference>
<name>A0A8H3TS16_9TREE</name>
<feature type="compositionally biased region" description="Pro residues" evidence="8">
    <location>
        <begin position="151"/>
        <end position="160"/>
    </location>
</feature>
<keyword evidence="2" id="KW-0813">Transport</keyword>
<evidence type="ECO:0008006" key="12">
    <source>
        <dbReference type="Google" id="ProtNLM"/>
    </source>
</evidence>
<dbReference type="GO" id="GO:0005247">
    <property type="term" value="F:voltage-gated chloride channel activity"/>
    <property type="evidence" value="ECO:0007669"/>
    <property type="project" value="TreeGrafter"/>
</dbReference>
<feature type="region of interest" description="Disordered" evidence="8">
    <location>
        <begin position="344"/>
        <end position="384"/>
    </location>
</feature>
<dbReference type="InterPro" id="IPR014743">
    <property type="entry name" value="Cl-channel_core"/>
</dbReference>
<keyword evidence="3 9" id="KW-0812">Transmembrane</keyword>
<dbReference type="Pfam" id="PF00654">
    <property type="entry name" value="Voltage_CLC"/>
    <property type="match status" value="1"/>
</dbReference>
<reference evidence="10" key="1">
    <citation type="submission" date="2020-07" db="EMBL/GenBank/DDBJ databases">
        <title>Draft Genome Sequence of a Deep-Sea Yeast, Naganishia (Cryptococcus) liquefaciens strain N6.</title>
        <authorList>
            <person name="Han Y.W."/>
            <person name="Kajitani R."/>
            <person name="Morimoto H."/>
            <person name="Parhat M."/>
            <person name="Tsubouchi H."/>
            <person name="Bakenova O."/>
            <person name="Ogata M."/>
            <person name="Argunhan B."/>
            <person name="Aoki R."/>
            <person name="Kajiwara S."/>
            <person name="Itoh T."/>
            <person name="Iwasaki H."/>
        </authorList>
    </citation>
    <scope>NUCLEOTIDE SEQUENCE</scope>
    <source>
        <strain evidence="10">N6</strain>
    </source>
</reference>
<feature type="region of interest" description="Disordered" evidence="8">
    <location>
        <begin position="31"/>
        <end position="162"/>
    </location>
</feature>
<keyword evidence="6 9" id="KW-0472">Membrane</keyword>
<dbReference type="GO" id="GO:0005794">
    <property type="term" value="C:Golgi apparatus"/>
    <property type="evidence" value="ECO:0007669"/>
    <property type="project" value="TreeGrafter"/>
</dbReference>
<dbReference type="PRINTS" id="PR00762">
    <property type="entry name" value="CLCHANNEL"/>
</dbReference>
<feature type="compositionally biased region" description="Basic and acidic residues" evidence="8">
    <location>
        <begin position="188"/>
        <end position="204"/>
    </location>
</feature>
<feature type="transmembrane region" description="Helical" evidence="9">
    <location>
        <begin position="470"/>
        <end position="494"/>
    </location>
</feature>
<feature type="transmembrane region" description="Helical" evidence="9">
    <location>
        <begin position="545"/>
        <end position="566"/>
    </location>
</feature>
<feature type="compositionally biased region" description="Polar residues" evidence="8">
    <location>
        <begin position="360"/>
        <end position="373"/>
    </location>
</feature>
<keyword evidence="11" id="KW-1185">Reference proteome</keyword>
<feature type="transmembrane region" description="Helical" evidence="9">
    <location>
        <begin position="315"/>
        <end position="338"/>
    </location>
</feature>
<dbReference type="AlphaFoldDB" id="A0A8H3TS16"/>
<dbReference type="EMBL" id="BLZA01000017">
    <property type="protein sequence ID" value="GHJ86137.1"/>
    <property type="molecule type" value="Genomic_DNA"/>
</dbReference>
<evidence type="ECO:0000256" key="2">
    <source>
        <dbReference type="ARBA" id="ARBA00022448"/>
    </source>
</evidence>
<evidence type="ECO:0000313" key="10">
    <source>
        <dbReference type="EMBL" id="GHJ86137.1"/>
    </source>
</evidence>
<dbReference type="CDD" id="cd03684">
    <property type="entry name" value="ClC_3_like"/>
    <property type="match status" value="1"/>
</dbReference>
<proteinExistence type="predicted"/>